<evidence type="ECO:0000313" key="5">
    <source>
        <dbReference type="Proteomes" id="UP000054845"/>
    </source>
</evidence>
<dbReference type="EMBL" id="CCYA01000273">
    <property type="protein sequence ID" value="CEH15977.1"/>
    <property type="molecule type" value="Genomic_DNA"/>
</dbReference>
<name>A0A0P1BIS4_9BASI</name>
<feature type="signal peptide" evidence="3">
    <location>
        <begin position="1"/>
        <end position="18"/>
    </location>
</feature>
<keyword evidence="3" id="KW-0732">Signal</keyword>
<keyword evidence="1" id="KW-0175">Coiled coil</keyword>
<evidence type="ECO:0000256" key="1">
    <source>
        <dbReference type="SAM" id="Coils"/>
    </source>
</evidence>
<dbReference type="AlphaFoldDB" id="A0A0P1BIS4"/>
<evidence type="ECO:0000256" key="2">
    <source>
        <dbReference type="SAM" id="MobiDB-lite"/>
    </source>
</evidence>
<feature type="region of interest" description="Disordered" evidence="2">
    <location>
        <begin position="270"/>
        <end position="324"/>
    </location>
</feature>
<dbReference type="Proteomes" id="UP000054845">
    <property type="component" value="Unassembled WGS sequence"/>
</dbReference>
<organism evidence="4 5">
    <name type="scientific">Ceraceosorus bombacis</name>
    <dbReference type="NCBI Taxonomy" id="401625"/>
    <lineage>
        <taxon>Eukaryota</taxon>
        <taxon>Fungi</taxon>
        <taxon>Dikarya</taxon>
        <taxon>Basidiomycota</taxon>
        <taxon>Ustilaginomycotina</taxon>
        <taxon>Exobasidiomycetes</taxon>
        <taxon>Ceraceosorales</taxon>
        <taxon>Ceraceosoraceae</taxon>
        <taxon>Ceraceosorus</taxon>
    </lineage>
</organism>
<proteinExistence type="predicted"/>
<accession>A0A0P1BIS4</accession>
<sequence length="496" mass="53718">MRAAIAIVLACLATLSAATSHPANDSQSMLNRRGYGETSSAAYNAVAHAMGNHHLEAHAVHDVHGNPYFIQAQSKEHGAFRFARWTPHEGVTVHIPPLRQQYLGYGLIADAQRAHPDSHHTFVNKMPHENLEHKVLHQHRVNLESAALMANMNAHTHQLGTAAHRPINVVESHPASPAEPRPDALVGTSRAGASSSNPVHLDSPKPASTSKIPPWMVNALRNPGGKAEGASSSGTSKLPPWLQKAKEELAAKEAAEKAAAAAAAKEAEKKAAATTSSSASSTEKKRSRTNSSEDAPAAQRTRTSSPPTTQERRELSAHPELLKRTVEPVEQEAYAGSFLEARSKWNIVRNWFKTDFKEQPITGKAPLGGAVRLKENQRWAVLVQHPNLQVKHEWVGGKYRRFNGIPYQGTGIMTGHTIRQESAKALAEGKKVTKFPYDVQNRFPPLHQMAFQEKMILRIAQAKATGGKVSTKLDRPKPAGGAPESALPAEPSGSGK</sequence>
<feature type="coiled-coil region" evidence="1">
    <location>
        <begin position="242"/>
        <end position="270"/>
    </location>
</feature>
<keyword evidence="5" id="KW-1185">Reference proteome</keyword>
<evidence type="ECO:0000256" key="3">
    <source>
        <dbReference type="SAM" id="SignalP"/>
    </source>
</evidence>
<dbReference type="OrthoDB" id="10325570at2759"/>
<feature type="region of interest" description="Disordered" evidence="2">
    <location>
        <begin position="172"/>
        <end position="239"/>
    </location>
</feature>
<feature type="compositionally biased region" description="Basic and acidic residues" evidence="2">
    <location>
        <begin position="310"/>
        <end position="324"/>
    </location>
</feature>
<feature type="compositionally biased region" description="Polar residues" evidence="2">
    <location>
        <begin position="300"/>
        <end position="309"/>
    </location>
</feature>
<feature type="region of interest" description="Disordered" evidence="2">
    <location>
        <begin position="466"/>
        <end position="496"/>
    </location>
</feature>
<evidence type="ECO:0000313" key="4">
    <source>
        <dbReference type="EMBL" id="CEH15977.1"/>
    </source>
</evidence>
<feature type="compositionally biased region" description="Low complexity" evidence="2">
    <location>
        <begin position="272"/>
        <end position="281"/>
    </location>
</feature>
<reference evidence="4 5" key="1">
    <citation type="submission" date="2014-09" db="EMBL/GenBank/DDBJ databases">
        <authorList>
            <person name="Magalhaes I.L.F."/>
            <person name="Oliveira U."/>
            <person name="Santos F.R."/>
            <person name="Vidigal T.H.D.A."/>
            <person name="Brescovit A.D."/>
            <person name="Santos A.J."/>
        </authorList>
    </citation>
    <scope>NUCLEOTIDE SEQUENCE [LARGE SCALE GENOMIC DNA]</scope>
</reference>
<feature type="chain" id="PRO_5006059597" evidence="3">
    <location>
        <begin position="19"/>
        <end position="496"/>
    </location>
</feature>
<protein>
    <submittedName>
        <fullName evidence="4">Uncharacterized protein</fullName>
    </submittedName>
</protein>